<accession>A0A0N7LNK8</accession>
<gene>
    <name evidence="1" type="ORF">RUM4293_01589</name>
</gene>
<proteinExistence type="predicted"/>
<evidence type="ECO:0000313" key="1">
    <source>
        <dbReference type="EMBL" id="CUH42700.1"/>
    </source>
</evidence>
<sequence>MILPEDILKHLVEVDAALIKALRLVAKHCLTSALMGPNRVI</sequence>
<dbReference type="EMBL" id="CYPS01000023">
    <property type="protein sequence ID" value="CUH42700.1"/>
    <property type="molecule type" value="Genomic_DNA"/>
</dbReference>
<dbReference type="AlphaFoldDB" id="A0A0N7LNK8"/>
<keyword evidence="2" id="KW-1185">Reference proteome</keyword>
<reference evidence="2" key="1">
    <citation type="submission" date="2015-09" db="EMBL/GenBank/DDBJ databases">
        <authorList>
            <person name="Rodrigo-Torres L."/>
            <person name="Arahal D.R."/>
        </authorList>
    </citation>
    <scope>NUCLEOTIDE SEQUENCE [LARGE SCALE GENOMIC DNA]</scope>
    <source>
        <strain evidence="2">CECT 4293</strain>
    </source>
</reference>
<dbReference type="Proteomes" id="UP000050786">
    <property type="component" value="Unassembled WGS sequence"/>
</dbReference>
<dbReference type="RefSeq" id="WP_261307826.1">
    <property type="nucleotide sequence ID" value="NZ_CYPS01000023.1"/>
</dbReference>
<protein>
    <submittedName>
        <fullName evidence="1">Uncharacterized protein</fullName>
    </submittedName>
</protein>
<organism evidence="1 2">
    <name type="scientific">Ruegeria atlantica</name>
    <dbReference type="NCBI Taxonomy" id="81569"/>
    <lineage>
        <taxon>Bacteria</taxon>
        <taxon>Pseudomonadati</taxon>
        <taxon>Pseudomonadota</taxon>
        <taxon>Alphaproteobacteria</taxon>
        <taxon>Rhodobacterales</taxon>
        <taxon>Roseobacteraceae</taxon>
        <taxon>Ruegeria</taxon>
    </lineage>
</organism>
<name>A0A0N7LNK8_9RHOB</name>
<evidence type="ECO:0000313" key="2">
    <source>
        <dbReference type="Proteomes" id="UP000050786"/>
    </source>
</evidence>